<dbReference type="AlphaFoldDB" id="A0A1Q9F1X4"/>
<organism evidence="1 2">
    <name type="scientific">Symbiodinium microadriaticum</name>
    <name type="common">Dinoflagellate</name>
    <name type="synonym">Zooxanthella microadriatica</name>
    <dbReference type="NCBI Taxonomy" id="2951"/>
    <lineage>
        <taxon>Eukaryota</taxon>
        <taxon>Sar</taxon>
        <taxon>Alveolata</taxon>
        <taxon>Dinophyceae</taxon>
        <taxon>Suessiales</taxon>
        <taxon>Symbiodiniaceae</taxon>
        <taxon>Symbiodinium</taxon>
    </lineage>
</organism>
<proteinExistence type="predicted"/>
<protein>
    <submittedName>
        <fullName evidence="1">Uncharacterized protein</fullName>
    </submittedName>
</protein>
<sequence length="75" mass="8200">MIRCTWFTRYGERIMSLAVNVQQAIDETPLPAGNDALIAPFCVVVRRAAREASTSVCIESGALATSAKVFRQHFG</sequence>
<evidence type="ECO:0000313" key="1">
    <source>
        <dbReference type="EMBL" id="OLQ13602.1"/>
    </source>
</evidence>
<dbReference type="EMBL" id="LSRX01000026">
    <property type="protein sequence ID" value="OLQ13602.1"/>
    <property type="molecule type" value="Genomic_DNA"/>
</dbReference>
<dbReference type="Proteomes" id="UP000186817">
    <property type="component" value="Unassembled WGS sequence"/>
</dbReference>
<comment type="caution">
    <text evidence="1">The sequence shown here is derived from an EMBL/GenBank/DDBJ whole genome shotgun (WGS) entry which is preliminary data.</text>
</comment>
<name>A0A1Q9F1X4_SYMMI</name>
<gene>
    <name evidence="1" type="ORF">AK812_SmicGene2431</name>
</gene>
<evidence type="ECO:0000313" key="2">
    <source>
        <dbReference type="Proteomes" id="UP000186817"/>
    </source>
</evidence>
<reference evidence="1 2" key="1">
    <citation type="submission" date="2016-02" db="EMBL/GenBank/DDBJ databases">
        <title>Genome analysis of coral dinoflagellate symbionts highlights evolutionary adaptations to a symbiotic lifestyle.</title>
        <authorList>
            <person name="Aranda M."/>
            <person name="Li Y."/>
            <person name="Liew Y.J."/>
            <person name="Baumgarten S."/>
            <person name="Simakov O."/>
            <person name="Wilson M."/>
            <person name="Piel J."/>
            <person name="Ashoor H."/>
            <person name="Bougouffa S."/>
            <person name="Bajic V.B."/>
            <person name="Ryu T."/>
            <person name="Ravasi T."/>
            <person name="Bayer T."/>
            <person name="Micklem G."/>
            <person name="Kim H."/>
            <person name="Bhak J."/>
            <person name="Lajeunesse T.C."/>
            <person name="Voolstra C.R."/>
        </authorList>
    </citation>
    <scope>NUCLEOTIDE SEQUENCE [LARGE SCALE GENOMIC DNA]</scope>
    <source>
        <strain evidence="1 2">CCMP2467</strain>
    </source>
</reference>
<accession>A0A1Q9F1X4</accession>
<keyword evidence="2" id="KW-1185">Reference proteome</keyword>